<dbReference type="EMBL" id="AHKC01013464">
    <property type="protein sequence ID" value="EKF29340.1"/>
    <property type="molecule type" value="Genomic_DNA"/>
</dbReference>
<comment type="caution">
    <text evidence="3">The sequence shown here is derived from an EMBL/GenBank/DDBJ whole genome shotgun (WGS) entry which is preliminary data.</text>
</comment>
<proteinExistence type="predicted"/>
<feature type="domain" description="C2H2-type" evidence="2">
    <location>
        <begin position="148"/>
        <end position="169"/>
    </location>
</feature>
<evidence type="ECO:0000259" key="2">
    <source>
        <dbReference type="PROSITE" id="PS00028"/>
    </source>
</evidence>
<evidence type="ECO:0000256" key="1">
    <source>
        <dbReference type="SAM" id="MobiDB-lite"/>
    </source>
</evidence>
<protein>
    <recommendedName>
        <fullName evidence="2">C2H2-type domain-containing protein</fullName>
    </recommendedName>
</protein>
<reference evidence="3 4" key="1">
    <citation type="journal article" date="2012" name="BMC Genomics">
        <title>Comparative genomic analysis of human infective Trypanosoma cruzi lineages with the bat-restricted subspecies T. cruzi marinkellei.</title>
        <authorList>
            <person name="Franzen O."/>
            <person name="Talavera-Lopez C."/>
            <person name="Ochaya S."/>
            <person name="Butler C.E."/>
            <person name="Messenger L.A."/>
            <person name="Lewis M.D."/>
            <person name="Llewellyn M.S."/>
            <person name="Marinkelle C.J."/>
            <person name="Tyler K.M."/>
            <person name="Miles M.A."/>
            <person name="Andersson B."/>
        </authorList>
    </citation>
    <scope>NUCLEOTIDE SEQUENCE [LARGE SCALE GENOMIC DNA]</scope>
    <source>
        <strain evidence="3 4">B7</strain>
    </source>
</reference>
<evidence type="ECO:0000313" key="4">
    <source>
        <dbReference type="Proteomes" id="UP000007350"/>
    </source>
</evidence>
<keyword evidence="4" id="KW-1185">Reference proteome</keyword>
<dbReference type="Proteomes" id="UP000007350">
    <property type="component" value="Unassembled WGS sequence"/>
</dbReference>
<feature type="region of interest" description="Disordered" evidence="1">
    <location>
        <begin position="112"/>
        <end position="141"/>
    </location>
</feature>
<dbReference type="InterPro" id="IPR013087">
    <property type="entry name" value="Znf_C2H2_type"/>
</dbReference>
<evidence type="ECO:0000313" key="3">
    <source>
        <dbReference type="EMBL" id="EKF29340.1"/>
    </source>
</evidence>
<gene>
    <name evidence="3" type="ORF">MOQ_006883</name>
</gene>
<organism evidence="3 4">
    <name type="scientific">Trypanosoma cruzi marinkellei</name>
    <dbReference type="NCBI Taxonomy" id="85056"/>
    <lineage>
        <taxon>Eukaryota</taxon>
        <taxon>Discoba</taxon>
        <taxon>Euglenozoa</taxon>
        <taxon>Kinetoplastea</taxon>
        <taxon>Metakinetoplastina</taxon>
        <taxon>Trypanosomatida</taxon>
        <taxon>Trypanosomatidae</taxon>
        <taxon>Trypanosoma</taxon>
        <taxon>Schizotrypanum</taxon>
    </lineage>
</organism>
<dbReference type="OrthoDB" id="251413at2759"/>
<dbReference type="PROSITE" id="PS00028">
    <property type="entry name" value="ZINC_FINGER_C2H2_1"/>
    <property type="match status" value="1"/>
</dbReference>
<dbReference type="AlphaFoldDB" id="K2MQG9"/>
<name>K2MQG9_TRYCR</name>
<sequence>MQTGNCTEHGVAPIWHTDLLACFTTQLINKWRGTVRQDTHRYLLCGTRPSDLRGKDLITQEFPNRQELVHLARARCGESELWARLYWAVRECTHQRCFCNTSPAQSAYMRSTNDPTAPGTDTVPPTACNEDASPVERRPNKRRRKEKCPYCDSTLTGFSNLIIHCRSFHPEHPPPLPKLNAISATWSSPHGEAPRNTGIDAHITPTPTDIETAVPGGDHCYRRISQLPQACQLARNKPCIICF</sequence>
<accession>K2MQG9</accession>